<protein>
    <recommendedName>
        <fullName evidence="1">Thiamine-monophosphate kinase</fullName>
        <shortName evidence="1">TMP kinase</shortName>
        <shortName evidence="1">Thiamine-phosphate kinase</shortName>
        <ecNumber evidence="1">2.7.4.16</ecNumber>
    </recommendedName>
</protein>
<comment type="similarity">
    <text evidence="1">Belongs to the thiamine-monophosphate kinase family.</text>
</comment>
<dbReference type="PANTHER" id="PTHR30270:SF0">
    <property type="entry name" value="THIAMINE-MONOPHOSPHATE KINASE"/>
    <property type="match status" value="1"/>
</dbReference>
<feature type="binding site" evidence="1">
    <location>
        <position position="275"/>
    </location>
    <ligand>
        <name>Mg(2+)</name>
        <dbReference type="ChEBI" id="CHEBI:18420"/>
        <label>3</label>
    </ligand>
</feature>
<feature type="binding site" evidence="1">
    <location>
        <position position="377"/>
    </location>
    <ligand>
        <name>substrate</name>
    </ligand>
</feature>
<dbReference type="GO" id="GO:0009030">
    <property type="term" value="F:thiamine-phosphate kinase activity"/>
    <property type="evidence" value="ECO:0007669"/>
    <property type="project" value="UniProtKB-UniRule"/>
</dbReference>
<feature type="binding site" evidence="1">
    <location>
        <position position="117"/>
    </location>
    <ligand>
        <name>Mg(2+)</name>
        <dbReference type="ChEBI" id="CHEBI:18420"/>
        <label>4</label>
    </ligand>
</feature>
<dbReference type="InterPro" id="IPR036921">
    <property type="entry name" value="PurM-like_N_sf"/>
</dbReference>
<feature type="binding site" evidence="1">
    <location>
        <position position="193"/>
    </location>
    <ligand>
        <name>ATP</name>
        <dbReference type="ChEBI" id="CHEBI:30616"/>
    </ligand>
</feature>
<feature type="binding site" evidence="1">
    <location>
        <position position="72"/>
    </location>
    <ligand>
        <name>Mg(2+)</name>
        <dbReference type="ChEBI" id="CHEBI:18420"/>
        <label>1</label>
    </ligand>
</feature>
<dbReference type="GO" id="GO:0009228">
    <property type="term" value="P:thiamine biosynthetic process"/>
    <property type="evidence" value="ECO:0007669"/>
    <property type="project" value="UniProtKB-KW"/>
</dbReference>
<name>A0A917ANW5_9MICC</name>
<dbReference type="CDD" id="cd02194">
    <property type="entry name" value="ThiL"/>
    <property type="match status" value="1"/>
</dbReference>
<dbReference type="SUPFAM" id="SSF55326">
    <property type="entry name" value="PurM N-terminal domain-like"/>
    <property type="match status" value="1"/>
</dbReference>
<keyword evidence="1" id="KW-0808">Transferase</keyword>
<accession>A0A917ANW5</accession>
<comment type="pathway">
    <text evidence="1">Cofactor biosynthesis; thiamine diphosphate biosynthesis; thiamine diphosphate from thiamine phosphate: step 1/1.</text>
</comment>
<comment type="function">
    <text evidence="1">Catalyzes the ATP-dependent phosphorylation of thiamine-monophosphate (TMP) to form thiamine-pyrophosphate (TPP), the active form of vitamin B1.</text>
</comment>
<evidence type="ECO:0000313" key="3">
    <source>
        <dbReference type="EMBL" id="GGE62098.1"/>
    </source>
</evidence>
<dbReference type="AlphaFoldDB" id="A0A917ANW5"/>
<dbReference type="NCBIfam" id="TIGR01379">
    <property type="entry name" value="thiL"/>
    <property type="match status" value="1"/>
</dbReference>
<comment type="caution">
    <text evidence="3">The sequence shown here is derived from an EMBL/GenBank/DDBJ whole genome shotgun (WGS) entry which is preliminary data.</text>
</comment>
<dbReference type="GO" id="GO:0000287">
    <property type="term" value="F:magnesium ion binding"/>
    <property type="evidence" value="ECO:0007669"/>
    <property type="project" value="UniProtKB-UniRule"/>
</dbReference>
<feature type="binding site" evidence="1">
    <location>
        <position position="332"/>
    </location>
    <ligand>
        <name>substrate</name>
    </ligand>
</feature>
<feature type="binding site" evidence="1">
    <location>
        <position position="47"/>
    </location>
    <ligand>
        <name>Mg(2+)</name>
        <dbReference type="ChEBI" id="CHEBI:18420"/>
        <label>4</label>
    </ligand>
</feature>
<keyword evidence="1" id="KW-0784">Thiamine biosynthesis</keyword>
<gene>
    <name evidence="1 3" type="primary">thiL</name>
    <name evidence="3" type="ORF">GCM10011401_06380</name>
</gene>
<feature type="binding site" evidence="1">
    <location>
        <position position="80"/>
    </location>
    <ligand>
        <name>substrate</name>
    </ligand>
</feature>
<dbReference type="SUPFAM" id="SSF56042">
    <property type="entry name" value="PurM C-terminal domain-like"/>
    <property type="match status" value="1"/>
</dbReference>
<feature type="binding site" evidence="1">
    <location>
        <position position="73"/>
    </location>
    <ligand>
        <name>Mg(2+)</name>
        <dbReference type="ChEBI" id="CHEBI:18420"/>
        <label>1</label>
    </ligand>
</feature>
<feature type="binding site" evidence="1">
    <location>
        <position position="47"/>
    </location>
    <ligand>
        <name>Mg(2+)</name>
        <dbReference type="ChEBI" id="CHEBI:18420"/>
        <label>3</label>
    </ligand>
</feature>
<dbReference type="Pfam" id="PF00586">
    <property type="entry name" value="AIRS"/>
    <property type="match status" value="1"/>
</dbReference>
<reference evidence="3" key="2">
    <citation type="submission" date="2020-09" db="EMBL/GenBank/DDBJ databases">
        <authorList>
            <person name="Sun Q."/>
            <person name="Zhou Y."/>
        </authorList>
    </citation>
    <scope>NUCLEOTIDE SEQUENCE</scope>
    <source>
        <strain evidence="3">CGMCC 1.15388</strain>
    </source>
</reference>
<feature type="binding site" evidence="1">
    <location>
        <position position="117"/>
    </location>
    <ligand>
        <name>Mg(2+)</name>
        <dbReference type="ChEBI" id="CHEBI:18420"/>
        <label>2</label>
    </ligand>
</feature>
<keyword evidence="4" id="KW-1185">Reference proteome</keyword>
<comment type="miscellaneous">
    <text evidence="1">Reaction mechanism of ThiL seems to utilize a direct, inline transfer of the gamma-phosphate of ATP to TMP rather than a phosphorylated enzyme intermediate.</text>
</comment>
<feature type="binding site" evidence="1">
    <location>
        <position position="73"/>
    </location>
    <ligand>
        <name>Mg(2+)</name>
        <dbReference type="ChEBI" id="CHEBI:18420"/>
        <label>2</label>
    </ligand>
</feature>
<feature type="binding site" evidence="1">
    <location>
        <position position="168"/>
    </location>
    <ligand>
        <name>Mg(2+)</name>
        <dbReference type="ChEBI" id="CHEBI:18420"/>
        <label>1</label>
    </ligand>
</feature>
<sequence>MERSPRTVAQAGEDAVLTAILEVITPHNDAVAEQHGQALAVGPGNDDAAVLAFTARPSSGNTQPTAEVVLTTDTMSEGQDFRRQWWLGPGSTSVAHEPAEEWPMDVGTKAAAQNLSDISAMGAVPTALLVSLTLPADIPVDWVGGFFRGMVRACRAEGAERCVIAGGDLGSGDTISVTLTALGQAEGTPVLRRSGAQPGDILAVAGPLGRAAAGFELLEHSSAPGHSTVRSAEQEQLWERHSELIRDCRAAQQRPDPPLTAGPVAASQGATAAMDISDGLIRDAGRLASAAGVSLRLDDAVLEAEAAQLEPIAALLGRDAQAARGWVLAGGEEYALLATFAAGVGLPEGFRRIGEVLEHRDGVPRVITEHAVSAGGWSSL</sequence>
<dbReference type="PANTHER" id="PTHR30270">
    <property type="entry name" value="THIAMINE-MONOPHOSPHATE KINASE"/>
    <property type="match status" value="1"/>
</dbReference>
<keyword evidence="1" id="KW-0067">ATP-binding</keyword>
<keyword evidence="1" id="KW-0479">Metal-binding</keyword>
<dbReference type="InterPro" id="IPR036676">
    <property type="entry name" value="PurM-like_C_sf"/>
</dbReference>
<keyword evidence="1" id="KW-0547">Nucleotide-binding</keyword>
<dbReference type="InterPro" id="IPR016188">
    <property type="entry name" value="PurM-like_N"/>
</dbReference>
<evidence type="ECO:0000256" key="1">
    <source>
        <dbReference type="HAMAP-Rule" id="MF_02128"/>
    </source>
</evidence>
<feature type="binding site" evidence="1">
    <location>
        <position position="71"/>
    </location>
    <ligand>
        <name>Mg(2+)</name>
        <dbReference type="ChEBI" id="CHEBI:18420"/>
        <label>4</label>
    </ligand>
</feature>
<organism evidence="3 4">
    <name type="scientific">Nesterenkonia cremea</name>
    <dbReference type="NCBI Taxonomy" id="1882340"/>
    <lineage>
        <taxon>Bacteria</taxon>
        <taxon>Bacillati</taxon>
        <taxon>Actinomycetota</taxon>
        <taxon>Actinomycetes</taxon>
        <taxon>Micrococcales</taxon>
        <taxon>Micrococcaceae</taxon>
        <taxon>Nesterenkonia</taxon>
    </lineage>
</organism>
<evidence type="ECO:0000313" key="4">
    <source>
        <dbReference type="Proteomes" id="UP000633136"/>
    </source>
</evidence>
<dbReference type="GO" id="GO:0005524">
    <property type="term" value="F:ATP binding"/>
    <property type="evidence" value="ECO:0007669"/>
    <property type="project" value="UniProtKB-UniRule"/>
</dbReference>
<evidence type="ECO:0000259" key="2">
    <source>
        <dbReference type="Pfam" id="PF00586"/>
    </source>
</evidence>
<dbReference type="InterPro" id="IPR006283">
    <property type="entry name" value="ThiL-like"/>
</dbReference>
<dbReference type="EC" id="2.7.4.16" evidence="1"/>
<feature type="binding site" evidence="1">
    <location>
        <position position="117"/>
    </location>
    <ligand>
        <name>Mg(2+)</name>
        <dbReference type="ChEBI" id="CHEBI:18420"/>
        <label>3</label>
    </ligand>
</feature>
<dbReference type="Gene3D" id="3.30.1330.10">
    <property type="entry name" value="PurM-like, N-terminal domain"/>
    <property type="match status" value="1"/>
</dbReference>
<feature type="domain" description="PurM-like N-terminal" evidence="2">
    <location>
        <begin position="46"/>
        <end position="184"/>
    </location>
</feature>
<dbReference type="Gene3D" id="3.90.650.10">
    <property type="entry name" value="PurM-like C-terminal domain"/>
    <property type="match status" value="1"/>
</dbReference>
<feature type="binding site" evidence="1">
    <location>
        <begin position="167"/>
        <end position="168"/>
    </location>
    <ligand>
        <name>ATP</name>
        <dbReference type="ChEBI" id="CHEBI:30616"/>
    </ligand>
</feature>
<keyword evidence="1" id="KW-0460">Magnesium</keyword>
<feature type="binding site" evidence="1">
    <location>
        <position position="278"/>
    </location>
    <ligand>
        <name>Mg(2+)</name>
        <dbReference type="ChEBI" id="CHEBI:18420"/>
        <label>5</label>
    </ligand>
</feature>
<dbReference type="EMBL" id="BMIS01000002">
    <property type="protein sequence ID" value="GGE62098.1"/>
    <property type="molecule type" value="Genomic_DNA"/>
</dbReference>
<dbReference type="Proteomes" id="UP000633136">
    <property type="component" value="Unassembled WGS sequence"/>
</dbReference>
<dbReference type="RefSeq" id="WP_188682686.1">
    <property type="nucleotide sequence ID" value="NZ_BMIS01000002.1"/>
</dbReference>
<dbReference type="HAMAP" id="MF_02128">
    <property type="entry name" value="TMP_kinase"/>
    <property type="match status" value="1"/>
</dbReference>
<keyword evidence="1 3" id="KW-0418">Kinase</keyword>
<comment type="caution">
    <text evidence="1">Lacks conserved residue(s) required for the propagation of feature annotation.</text>
</comment>
<comment type="catalytic activity">
    <reaction evidence="1">
        <text>thiamine phosphate + ATP = thiamine diphosphate + ADP</text>
        <dbReference type="Rhea" id="RHEA:15913"/>
        <dbReference type="ChEBI" id="CHEBI:30616"/>
        <dbReference type="ChEBI" id="CHEBI:37575"/>
        <dbReference type="ChEBI" id="CHEBI:58937"/>
        <dbReference type="ChEBI" id="CHEBI:456216"/>
        <dbReference type="EC" id="2.7.4.16"/>
    </reaction>
</comment>
<proteinExistence type="inferred from homology"/>
<feature type="binding site" evidence="1">
    <location>
        <position position="277"/>
    </location>
    <ligand>
        <name>ATP</name>
        <dbReference type="ChEBI" id="CHEBI:30616"/>
    </ligand>
</feature>
<reference evidence="3" key="1">
    <citation type="journal article" date="2014" name="Int. J. Syst. Evol. Microbiol.">
        <title>Complete genome sequence of Corynebacterium casei LMG S-19264T (=DSM 44701T), isolated from a smear-ripened cheese.</title>
        <authorList>
            <consortium name="US DOE Joint Genome Institute (JGI-PGF)"/>
            <person name="Walter F."/>
            <person name="Albersmeier A."/>
            <person name="Kalinowski J."/>
            <person name="Ruckert C."/>
        </authorList>
    </citation>
    <scope>NUCLEOTIDE SEQUENCE</scope>
    <source>
        <strain evidence="3">CGMCC 1.15388</strain>
    </source>
</reference>
<dbReference type="GO" id="GO:0009229">
    <property type="term" value="P:thiamine diphosphate biosynthetic process"/>
    <property type="evidence" value="ECO:0007669"/>
    <property type="project" value="UniProtKB-UniRule"/>
</dbReference>